<evidence type="ECO:0000259" key="3">
    <source>
        <dbReference type="PROSITE" id="PS50175"/>
    </source>
</evidence>
<dbReference type="PROSITE" id="PS50175">
    <property type="entry name" value="ASP_PROT_RETROV"/>
    <property type="match status" value="1"/>
</dbReference>
<dbReference type="RefSeq" id="XP_027202363.1">
    <property type="nucleotide sequence ID" value="XM_027346562.1"/>
</dbReference>
<feature type="non-terminal residue" evidence="5">
    <location>
        <position position="324"/>
    </location>
</feature>
<dbReference type="PROSITE" id="PS00141">
    <property type="entry name" value="ASP_PROTEASE"/>
    <property type="match status" value="1"/>
</dbReference>
<keyword evidence="1" id="KW-0378">Hydrolase</keyword>
<dbReference type="InterPro" id="IPR001969">
    <property type="entry name" value="Aspartic_peptidase_AS"/>
</dbReference>
<name>A0A6P6YA72_DERPT</name>
<protein>
    <submittedName>
        <fullName evidence="5">Uncharacterized protein LOC113796316</fullName>
    </submittedName>
</protein>
<evidence type="ECO:0000256" key="2">
    <source>
        <dbReference type="SAM" id="MobiDB-lite"/>
    </source>
</evidence>
<feature type="region of interest" description="Disordered" evidence="2">
    <location>
        <begin position="28"/>
        <end position="48"/>
    </location>
</feature>
<dbReference type="Proteomes" id="UP000515146">
    <property type="component" value="Unplaced"/>
</dbReference>
<evidence type="ECO:0000313" key="5">
    <source>
        <dbReference type="RefSeq" id="XP_027202363.1"/>
    </source>
</evidence>
<dbReference type="GO" id="GO:0006508">
    <property type="term" value="P:proteolysis"/>
    <property type="evidence" value="ECO:0007669"/>
    <property type="project" value="InterPro"/>
</dbReference>
<organism evidence="4 5">
    <name type="scientific">Dermatophagoides pteronyssinus</name>
    <name type="common">European house dust mite</name>
    <dbReference type="NCBI Taxonomy" id="6956"/>
    <lineage>
        <taxon>Eukaryota</taxon>
        <taxon>Metazoa</taxon>
        <taxon>Ecdysozoa</taxon>
        <taxon>Arthropoda</taxon>
        <taxon>Chelicerata</taxon>
        <taxon>Arachnida</taxon>
        <taxon>Acari</taxon>
        <taxon>Acariformes</taxon>
        <taxon>Sarcoptiformes</taxon>
        <taxon>Astigmata</taxon>
        <taxon>Psoroptidia</taxon>
        <taxon>Analgoidea</taxon>
        <taxon>Pyroglyphidae</taxon>
        <taxon>Dermatophagoidinae</taxon>
        <taxon>Dermatophagoides</taxon>
    </lineage>
</organism>
<dbReference type="Gene3D" id="2.40.70.10">
    <property type="entry name" value="Acid Proteases"/>
    <property type="match status" value="1"/>
</dbReference>
<dbReference type="CDD" id="cd00303">
    <property type="entry name" value="retropepsin_like"/>
    <property type="match status" value="1"/>
</dbReference>
<dbReference type="Pfam" id="PF13650">
    <property type="entry name" value="Asp_protease_2"/>
    <property type="match status" value="1"/>
</dbReference>
<dbReference type="InParanoid" id="A0A6P6YA72"/>
<dbReference type="KEGG" id="dpte:113796316"/>
<reference evidence="5" key="1">
    <citation type="submission" date="2025-08" db="UniProtKB">
        <authorList>
            <consortium name="RefSeq"/>
        </authorList>
    </citation>
    <scope>IDENTIFICATION</scope>
    <source>
        <strain evidence="5">Airmid</strain>
    </source>
</reference>
<feature type="domain" description="Peptidase A2" evidence="3">
    <location>
        <begin position="155"/>
        <end position="232"/>
    </location>
</feature>
<dbReference type="GO" id="GO:0004190">
    <property type="term" value="F:aspartic-type endopeptidase activity"/>
    <property type="evidence" value="ECO:0007669"/>
    <property type="project" value="InterPro"/>
</dbReference>
<proteinExistence type="predicted"/>
<dbReference type="AlphaFoldDB" id="A0A6P6YA72"/>
<dbReference type="OrthoDB" id="5535068at2759"/>
<dbReference type="InterPro" id="IPR021109">
    <property type="entry name" value="Peptidase_aspartic_dom_sf"/>
</dbReference>
<dbReference type="SUPFAM" id="SSF50630">
    <property type="entry name" value="Acid proteases"/>
    <property type="match status" value="1"/>
</dbReference>
<dbReference type="InterPro" id="IPR001995">
    <property type="entry name" value="Peptidase_A2_cat"/>
</dbReference>
<sequence length="324" mass="38072">MEQICGLCNGKHNRMFCLQQNQQFSQSQNNQMQQNQRFNQSQNNQMQQQQRIGYERQRKMITPTIYYGQNNILPIEYKETKQNNDKKKEQTEEEEMQNFMMKLPIESKSEENYTEINTEQSWNNIMEKEALMTMLENEKLTPPLKILTEIEGQKVFCILDTGANINIITRDICNSMGLKLQKIKIEKVQTIGSGVSVDQICETTIKIGNIRKKIKLFVTDHPKNMILLGRKIIIEFNLIMEADTNTNEIKIYQKNIKEKKLINNNLIEKYHHIFAVNKNDIGCIQGEMAKIILTNETPITCRPYRCTEEEQIKIDNEINRLLKI</sequence>
<gene>
    <name evidence="5" type="primary">LOC113796316</name>
</gene>
<evidence type="ECO:0000313" key="4">
    <source>
        <dbReference type="Proteomes" id="UP000515146"/>
    </source>
</evidence>
<keyword evidence="4" id="KW-1185">Reference proteome</keyword>
<evidence type="ECO:0000256" key="1">
    <source>
        <dbReference type="ARBA" id="ARBA00022801"/>
    </source>
</evidence>
<accession>A0A6P6YA72</accession>